<dbReference type="STRING" id="2060906.A0A0H1B8N1"/>
<evidence type="ECO:0000313" key="2">
    <source>
        <dbReference type="EMBL" id="KLJ07433.1"/>
    </source>
</evidence>
<comment type="caution">
    <text evidence="2">The sequence shown here is derived from an EMBL/GenBank/DDBJ whole genome shotgun (WGS) entry which is preliminary data.</text>
</comment>
<organism evidence="2 3">
    <name type="scientific">Blastomyces silverae</name>
    <dbReference type="NCBI Taxonomy" id="2060906"/>
    <lineage>
        <taxon>Eukaryota</taxon>
        <taxon>Fungi</taxon>
        <taxon>Dikarya</taxon>
        <taxon>Ascomycota</taxon>
        <taxon>Pezizomycotina</taxon>
        <taxon>Eurotiomycetes</taxon>
        <taxon>Eurotiomycetidae</taxon>
        <taxon>Onygenales</taxon>
        <taxon>Ajellomycetaceae</taxon>
        <taxon>Blastomyces</taxon>
    </lineage>
</organism>
<dbReference type="AlphaFoldDB" id="A0A0H1B8N1"/>
<dbReference type="Proteomes" id="UP000053573">
    <property type="component" value="Unassembled WGS sequence"/>
</dbReference>
<gene>
    <name evidence="2" type="ORF">EMPG_17098</name>
</gene>
<sequence>MASSLAPRSYALSSLSLRTTTTSPYIHLRSSLQSFPSSPLSSRCLLLSRRSFSHTTQREASMKNAQILRPQAEATMSSKNQVKEAMRSMKEGTLPDDIGLLPGTFIRPLWRNMPSIFRYPKERLWMEWVSLRAKFQDFVGVLAYCKYRNAKIKLPLRLRERKRAARDLYKTVYTAYAASPAPTLQPSTPSAAATSAINFKSESPNGPHKPKSSSGLCTNS</sequence>
<keyword evidence="3" id="KW-1185">Reference proteome</keyword>
<feature type="compositionally biased region" description="Low complexity" evidence="1">
    <location>
        <begin position="180"/>
        <end position="196"/>
    </location>
</feature>
<proteinExistence type="predicted"/>
<evidence type="ECO:0000313" key="3">
    <source>
        <dbReference type="Proteomes" id="UP000053573"/>
    </source>
</evidence>
<accession>A0A0H1B8N1</accession>
<protein>
    <submittedName>
        <fullName evidence="2">Uncharacterized protein</fullName>
    </submittedName>
</protein>
<name>A0A0H1B8N1_9EURO</name>
<dbReference type="OrthoDB" id="19619at2759"/>
<evidence type="ECO:0000256" key="1">
    <source>
        <dbReference type="SAM" id="MobiDB-lite"/>
    </source>
</evidence>
<reference evidence="3" key="1">
    <citation type="journal article" date="2015" name="PLoS Genet.">
        <title>The dynamic genome and transcriptome of the human fungal pathogen Blastomyces and close relative Emmonsia.</title>
        <authorList>
            <person name="Munoz J.F."/>
            <person name="Gauthier G.M."/>
            <person name="Desjardins C.A."/>
            <person name="Gallo J.E."/>
            <person name="Holder J."/>
            <person name="Sullivan T.D."/>
            <person name="Marty A.J."/>
            <person name="Carmen J.C."/>
            <person name="Chen Z."/>
            <person name="Ding L."/>
            <person name="Gujja S."/>
            <person name="Magrini V."/>
            <person name="Misas E."/>
            <person name="Mitreva M."/>
            <person name="Priest M."/>
            <person name="Saif S."/>
            <person name="Whiston E.A."/>
            <person name="Young S."/>
            <person name="Zeng Q."/>
            <person name="Goldman W.E."/>
            <person name="Mardis E.R."/>
            <person name="Taylor J.W."/>
            <person name="McEwen J.G."/>
            <person name="Clay O.K."/>
            <person name="Klein B.S."/>
            <person name="Cuomo C.A."/>
        </authorList>
    </citation>
    <scope>NUCLEOTIDE SEQUENCE [LARGE SCALE GENOMIC DNA]</scope>
    <source>
        <strain evidence="3">UAMH 139</strain>
    </source>
</reference>
<dbReference type="EMBL" id="LDEV01002826">
    <property type="protein sequence ID" value="KLJ07433.1"/>
    <property type="molecule type" value="Genomic_DNA"/>
</dbReference>
<feature type="region of interest" description="Disordered" evidence="1">
    <location>
        <begin position="180"/>
        <end position="220"/>
    </location>
</feature>